<accession>A9F9R8</accession>
<dbReference type="GO" id="GO:0005615">
    <property type="term" value="C:extracellular space"/>
    <property type="evidence" value="ECO:0007669"/>
    <property type="project" value="InterPro"/>
</dbReference>
<comment type="similarity">
    <text evidence="3">Belongs to the peptidase M36 family.</text>
</comment>
<feature type="signal peptide" evidence="12">
    <location>
        <begin position="1"/>
        <end position="22"/>
    </location>
</feature>
<dbReference type="OrthoDB" id="5377264at2"/>
<keyword evidence="15" id="KW-1185">Reference proteome</keyword>
<dbReference type="GO" id="GO:0004222">
    <property type="term" value="F:metalloendopeptidase activity"/>
    <property type="evidence" value="ECO:0007669"/>
    <property type="project" value="InterPro"/>
</dbReference>
<feature type="region of interest" description="Disordered" evidence="11">
    <location>
        <begin position="593"/>
        <end position="612"/>
    </location>
</feature>
<evidence type="ECO:0000313" key="14">
    <source>
        <dbReference type="EMBL" id="CAN94794.1"/>
    </source>
</evidence>
<dbReference type="Proteomes" id="UP000002139">
    <property type="component" value="Chromosome"/>
</dbReference>
<dbReference type="Gene3D" id="2.60.40.10">
    <property type="entry name" value="Immunoglobulins"/>
    <property type="match status" value="1"/>
</dbReference>
<reference evidence="14 15" key="1">
    <citation type="journal article" date="2007" name="Nat. Biotechnol.">
        <title>Complete genome sequence of the myxobacterium Sorangium cellulosum.</title>
        <authorList>
            <person name="Schneiker S."/>
            <person name="Perlova O."/>
            <person name="Kaiser O."/>
            <person name="Gerth K."/>
            <person name="Alici A."/>
            <person name="Altmeyer M.O."/>
            <person name="Bartels D."/>
            <person name="Bekel T."/>
            <person name="Beyer S."/>
            <person name="Bode E."/>
            <person name="Bode H.B."/>
            <person name="Bolten C.J."/>
            <person name="Choudhuri J.V."/>
            <person name="Doss S."/>
            <person name="Elnakady Y.A."/>
            <person name="Frank B."/>
            <person name="Gaigalat L."/>
            <person name="Goesmann A."/>
            <person name="Groeger C."/>
            <person name="Gross F."/>
            <person name="Jelsbak L."/>
            <person name="Jelsbak L."/>
            <person name="Kalinowski J."/>
            <person name="Kegler C."/>
            <person name="Knauber T."/>
            <person name="Konietzny S."/>
            <person name="Kopp M."/>
            <person name="Krause L."/>
            <person name="Krug D."/>
            <person name="Linke B."/>
            <person name="Mahmud T."/>
            <person name="Martinez-Arias R."/>
            <person name="McHardy A.C."/>
            <person name="Merai M."/>
            <person name="Meyer F."/>
            <person name="Mormann S."/>
            <person name="Munoz-Dorado J."/>
            <person name="Perez J."/>
            <person name="Pradella S."/>
            <person name="Rachid S."/>
            <person name="Raddatz G."/>
            <person name="Rosenau F."/>
            <person name="Rueckert C."/>
            <person name="Sasse F."/>
            <person name="Scharfe M."/>
            <person name="Schuster S.C."/>
            <person name="Suen G."/>
            <person name="Treuner-Lange A."/>
            <person name="Velicer G.J."/>
            <person name="Vorholter F.-J."/>
            <person name="Weissman K.J."/>
            <person name="Welch R.D."/>
            <person name="Wenzel S.C."/>
            <person name="Whitworth D.E."/>
            <person name="Wilhelm S."/>
            <person name="Wittmann C."/>
            <person name="Bloecker H."/>
            <person name="Puehler A."/>
            <person name="Mueller R."/>
        </authorList>
    </citation>
    <scope>NUCLEOTIDE SEQUENCE [LARGE SCALE GENOMIC DNA]</scope>
    <source>
        <strain evidence="15">So ce56</strain>
    </source>
</reference>
<evidence type="ECO:0000256" key="10">
    <source>
        <dbReference type="ARBA" id="ARBA00023145"/>
    </source>
</evidence>
<dbReference type="RefSeq" id="WP_012237263.1">
    <property type="nucleotide sequence ID" value="NC_010162.1"/>
</dbReference>
<evidence type="ECO:0000256" key="4">
    <source>
        <dbReference type="ARBA" id="ARBA00022525"/>
    </source>
</evidence>
<dbReference type="InterPro" id="IPR027268">
    <property type="entry name" value="Peptidase_M4/M1_CTD_sf"/>
</dbReference>
<dbReference type="KEGG" id="scl:sce4631"/>
<dbReference type="STRING" id="448385.sce4631"/>
<evidence type="ECO:0000259" key="13">
    <source>
        <dbReference type="Pfam" id="PF02225"/>
    </source>
</evidence>
<evidence type="ECO:0000256" key="8">
    <source>
        <dbReference type="ARBA" id="ARBA00022833"/>
    </source>
</evidence>
<keyword evidence="5" id="KW-0645">Protease</keyword>
<proteinExistence type="inferred from homology"/>
<evidence type="ECO:0000256" key="12">
    <source>
        <dbReference type="SAM" id="SignalP"/>
    </source>
</evidence>
<dbReference type="Gene3D" id="1.10.390.10">
    <property type="entry name" value="Neutral Protease Domain 2"/>
    <property type="match status" value="1"/>
</dbReference>
<dbReference type="Pfam" id="PF22352">
    <property type="entry name" value="K319L-like_PKD"/>
    <property type="match status" value="1"/>
</dbReference>
<feature type="chain" id="PRO_5002734906" evidence="12">
    <location>
        <begin position="23"/>
        <end position="1321"/>
    </location>
</feature>
<dbReference type="EC" id="3.4.24.-" evidence="14"/>
<evidence type="ECO:0000256" key="2">
    <source>
        <dbReference type="ARBA" id="ARBA00004613"/>
    </source>
</evidence>
<dbReference type="eggNOG" id="COG4412">
    <property type="taxonomic scope" value="Bacteria"/>
</dbReference>
<dbReference type="HOGENOM" id="CLU_002091_0_0_7"/>
<sequence>MKVSVRYTALSLALLAGPIAHARERPNYDAYFKAPPAPPVRATRRARVIDVDERASTTRAVVASTDPQRGVPTFVWATSPGDRPPAATHATPEAAARWYAQRYARLYGLPQAALDTAVVRHVHDTGRGGIVVTLGQDVDGIPVFRSGLKVLMKRDLGLVALAGNLHASAVPLAPGAASPAAGALRGRAFSGSPAQAVVRALRDAHGIDVKTADLRELGEAKGGYRLFDIADTDHARQRAGGLRFTQPARVRKVLFPLPDRLLAGYFVELVSGDAGGTSSAAYAWVFGAGDGQMLSRENLSHAAFDYRVWAEEGGDHRPLDGPLADLSPHPTGRPDGQVPRFVAPSLISIDGLNTNLDGGADPWLPAGATSTRGNNVDAYADHNAPDGFSSGDTRAELSGPGAFDYIYDPLAEPLATPEQTMAAVTQIFYVTNWLHDWYYDSGFTEAAGNAQRDNLGRGGLDGDPLLAEAQDDATGGSRDNANMDATYDGASPRMQMYLWSGPDQRSLSVTPQNASYASNTALFGPRRYEVTGELALALDGVEPRGDACGPITSDVAGKIALVDRGGCTFAEKAQSAQAAGAIGVIIANNRESDGAPRLSGEAPEVTTPAQSVSHEDGGALKAALAAADAPLTVTMTREPGVERDGTIDNSIVAHEWGHYIHLRQVACGTKMCGAQSEGWGDFIALHMALRDGDDLDGAFPLSSYGSAALGDSYFGIRRAPYSVDFTRNGLTFKHISEGARLPDHPLNASFSDNSEEHNAGEVWASMLFEAYVGLIRHGSGLTPPRAFEQTRRRMSDYVVAGMQLAPVNPTYTEQRDALLAAALASDQGDFLAMAEAFARRGAGTCAVSPRADSRDFSGVVESFSVQPEISLVRAELDDSAGSCDRDGLLDAEESGTIAIEIVNRGAAPLTGAVASIDVASAGVTFPDGARASFGEIAPFATGTATVAVKLDRTVAPAEDLELGLTLKSAAACTPVRVEALVRRVNFDELPGSSAVDDVEAQSTTWRVEGLSSELVWSRAEGTAPNRVWRGVNLGSVSDTALVSPALEVSESERFVLTFAHRHRFETSDETFWDGAVVEISADGGATWRDIGSRAQPGYGGRITVESGNPLGRRRAFVGQSPSWPDVDHVAIDLGTTFAGKTVQVRFRVGTDAAAGDAGWELDDIGFAGLKNKPFATVVEDTASCQGGPVADAGADQAVAIGELVTLDASGSSDPEEDALTFSWVQTAGPAVELTGEGARATFVAPEVAATTTLAFEVTVSDGILEATDQVGVVVDLAKEPAAEGCGCAIPGGAPRGPLAALGAAAALAAFARRRRRASDER</sequence>
<evidence type="ECO:0000256" key="1">
    <source>
        <dbReference type="ARBA" id="ARBA00001947"/>
    </source>
</evidence>
<comment type="cofactor">
    <cofactor evidence="1">
        <name>Zn(2+)</name>
        <dbReference type="ChEBI" id="CHEBI:29105"/>
    </cofactor>
</comment>
<dbReference type="CDD" id="cd04818">
    <property type="entry name" value="PA_subtilisin_1"/>
    <property type="match status" value="1"/>
</dbReference>
<evidence type="ECO:0000256" key="9">
    <source>
        <dbReference type="ARBA" id="ARBA00023049"/>
    </source>
</evidence>
<dbReference type="InterPro" id="IPR024038">
    <property type="entry name" value="MYXO-CTERM"/>
</dbReference>
<dbReference type="InterPro" id="IPR013783">
    <property type="entry name" value="Ig-like_fold"/>
</dbReference>
<organism evidence="14 15">
    <name type="scientific">Sorangium cellulosum (strain So ce56)</name>
    <name type="common">Polyangium cellulosum (strain So ce56)</name>
    <dbReference type="NCBI Taxonomy" id="448385"/>
    <lineage>
        <taxon>Bacteria</taxon>
        <taxon>Pseudomonadati</taxon>
        <taxon>Myxococcota</taxon>
        <taxon>Polyangia</taxon>
        <taxon>Polyangiales</taxon>
        <taxon>Polyangiaceae</taxon>
        <taxon>Sorangium</taxon>
    </lineage>
</organism>
<comment type="subcellular location">
    <subcellularLocation>
        <location evidence="2">Secreted</location>
    </subcellularLocation>
</comment>
<evidence type="ECO:0000256" key="3">
    <source>
        <dbReference type="ARBA" id="ARBA00006006"/>
    </source>
</evidence>
<feature type="region of interest" description="Disordered" evidence="11">
    <location>
        <begin position="454"/>
        <end position="483"/>
    </location>
</feature>
<dbReference type="InterPro" id="IPR050371">
    <property type="entry name" value="Fungal_virulence_M36"/>
</dbReference>
<dbReference type="SUPFAM" id="SSF52025">
    <property type="entry name" value="PA domain"/>
    <property type="match status" value="1"/>
</dbReference>
<keyword evidence="7 14" id="KW-0378">Hydrolase</keyword>
<dbReference type="GO" id="GO:0006508">
    <property type="term" value="P:proteolysis"/>
    <property type="evidence" value="ECO:0007669"/>
    <property type="project" value="UniProtKB-KW"/>
</dbReference>
<protein>
    <submittedName>
        <fullName evidence="14">Extracellular elastinolytic metalloproteinase</fullName>
        <ecNumber evidence="14">3.4.24.-</ecNumber>
    </submittedName>
</protein>
<keyword evidence="12" id="KW-0732">Signal</keyword>
<keyword evidence="8" id="KW-0862">Zinc</keyword>
<dbReference type="InterPro" id="IPR046450">
    <property type="entry name" value="PA_dom_sf"/>
</dbReference>
<gene>
    <name evidence="14" type="ordered locus">sce4631</name>
</gene>
<dbReference type="PANTHER" id="PTHR33478">
    <property type="entry name" value="EXTRACELLULAR METALLOPROTEINASE MEP"/>
    <property type="match status" value="1"/>
</dbReference>
<evidence type="ECO:0000256" key="7">
    <source>
        <dbReference type="ARBA" id="ARBA00022801"/>
    </source>
</evidence>
<dbReference type="Gene3D" id="3.10.170.10">
    <property type="match status" value="1"/>
</dbReference>
<dbReference type="Gene3D" id="3.50.30.30">
    <property type="match status" value="1"/>
</dbReference>
<evidence type="ECO:0000256" key="6">
    <source>
        <dbReference type="ARBA" id="ARBA00022723"/>
    </source>
</evidence>
<name>A9F9R8_SORC5</name>
<dbReference type="EMBL" id="AM746676">
    <property type="protein sequence ID" value="CAN94794.1"/>
    <property type="molecule type" value="Genomic_DNA"/>
</dbReference>
<evidence type="ECO:0000256" key="5">
    <source>
        <dbReference type="ARBA" id="ARBA00022670"/>
    </source>
</evidence>
<dbReference type="Pfam" id="PF02225">
    <property type="entry name" value="PA"/>
    <property type="match status" value="1"/>
</dbReference>
<dbReference type="InterPro" id="IPR003137">
    <property type="entry name" value="PA_domain"/>
</dbReference>
<dbReference type="NCBIfam" id="TIGR03901">
    <property type="entry name" value="MYXO-CTERM"/>
    <property type="match status" value="1"/>
</dbReference>
<dbReference type="BioCyc" id="SCEL448385:SCE_RS23785-MONOMER"/>
<evidence type="ECO:0000256" key="11">
    <source>
        <dbReference type="SAM" id="MobiDB-lite"/>
    </source>
</evidence>
<evidence type="ECO:0000313" key="15">
    <source>
        <dbReference type="Proteomes" id="UP000002139"/>
    </source>
</evidence>
<keyword evidence="10" id="KW-0865">Zymogen</keyword>
<keyword evidence="6" id="KW-0479">Metal-binding</keyword>
<dbReference type="Pfam" id="PF02128">
    <property type="entry name" value="Peptidase_M36"/>
    <property type="match status" value="1"/>
</dbReference>
<dbReference type="Gene3D" id="2.60.120.260">
    <property type="entry name" value="Galactose-binding domain-like"/>
    <property type="match status" value="1"/>
</dbReference>
<dbReference type="PANTHER" id="PTHR33478:SF1">
    <property type="entry name" value="EXTRACELLULAR METALLOPROTEINASE MEP"/>
    <property type="match status" value="1"/>
</dbReference>
<keyword evidence="9" id="KW-0482">Metalloprotease</keyword>
<dbReference type="GO" id="GO:0008270">
    <property type="term" value="F:zinc ion binding"/>
    <property type="evidence" value="ECO:0007669"/>
    <property type="project" value="InterPro"/>
</dbReference>
<dbReference type="InterPro" id="IPR001842">
    <property type="entry name" value="Peptidase_M36"/>
</dbReference>
<dbReference type="SUPFAM" id="SSF55486">
    <property type="entry name" value="Metalloproteases ('zincins'), catalytic domain"/>
    <property type="match status" value="1"/>
</dbReference>
<feature type="domain" description="PA" evidence="13">
    <location>
        <begin position="530"/>
        <end position="620"/>
    </location>
</feature>
<keyword evidence="4" id="KW-0964">Secreted</keyword>